<keyword evidence="1" id="KW-0812">Transmembrane</keyword>
<evidence type="ECO:0000313" key="3">
    <source>
        <dbReference type="Proteomes" id="UP000427820"/>
    </source>
</evidence>
<sequence length="239" mass="27159">MRIKQTGFFVPLFVAIVLIIAAALMPHSPSVQVTDLQKLRFQHSMWWFWQQAVADYYRKFDVWPDSIEDLVSTYAIDSAPSYISGFADAEGFRVRWSNLTADEKALLANGLTHSKVEFHEDGIDAILRAETLSAVVDGIYRNQEVVMESDISMSSYDINQVRDIYLTQVSVTQPSEVDHLRATQSLMQWLSIDAVVGVDKIAPMRWQIDELDKLMAEINSLFTKLEAHMQQPPDGPSPY</sequence>
<dbReference type="EMBL" id="CP032551">
    <property type="protein sequence ID" value="QGT95686.1"/>
    <property type="molecule type" value="Genomic_DNA"/>
</dbReference>
<name>A0AA92ILP8_9GAMM</name>
<dbReference type="AlphaFoldDB" id="A0AA92ILP8"/>
<keyword evidence="1" id="KW-0472">Membrane</keyword>
<protein>
    <submittedName>
        <fullName evidence="2">Uncharacterized protein</fullName>
    </submittedName>
</protein>
<dbReference type="KEGG" id="panm:D3795_05665"/>
<gene>
    <name evidence="2" type="ORF">D3795_05665</name>
</gene>
<proteinExistence type="predicted"/>
<accession>A0AA92ILP8</accession>
<reference evidence="2 3" key="1">
    <citation type="submission" date="2018-09" db="EMBL/GenBank/DDBJ databases">
        <title>Whole genome sequencing of Idiomarina andamanensis W-5T (LMG 29773T= JCM 31645T).</title>
        <authorList>
            <person name="Das S.K."/>
        </authorList>
    </citation>
    <scope>NUCLEOTIDE SEQUENCE [LARGE SCALE GENOMIC DNA]</scope>
    <source>
        <strain evidence="2 3">W-5T</strain>
    </source>
</reference>
<feature type="transmembrane region" description="Helical" evidence="1">
    <location>
        <begin position="7"/>
        <end position="25"/>
    </location>
</feature>
<keyword evidence="3" id="KW-1185">Reference proteome</keyword>
<keyword evidence="1" id="KW-1133">Transmembrane helix</keyword>
<dbReference type="Proteomes" id="UP000427820">
    <property type="component" value="Chromosome"/>
</dbReference>
<evidence type="ECO:0000313" key="2">
    <source>
        <dbReference type="EMBL" id="QGT95686.1"/>
    </source>
</evidence>
<organism evidence="2 3">
    <name type="scientific">Pseudidiomarina andamanensis</name>
    <dbReference type="NCBI Taxonomy" id="1940690"/>
    <lineage>
        <taxon>Bacteria</taxon>
        <taxon>Pseudomonadati</taxon>
        <taxon>Pseudomonadota</taxon>
        <taxon>Gammaproteobacteria</taxon>
        <taxon>Alteromonadales</taxon>
        <taxon>Idiomarinaceae</taxon>
        <taxon>Pseudidiomarina</taxon>
    </lineage>
</organism>
<evidence type="ECO:0000256" key="1">
    <source>
        <dbReference type="SAM" id="Phobius"/>
    </source>
</evidence>
<dbReference type="RefSeq" id="WP_156266961.1">
    <property type="nucleotide sequence ID" value="NZ_CP032551.1"/>
</dbReference>